<dbReference type="GO" id="GO:0012505">
    <property type="term" value="C:endomembrane system"/>
    <property type="evidence" value="ECO:0007669"/>
    <property type="project" value="TreeGrafter"/>
</dbReference>
<dbReference type="Gene3D" id="3.20.20.80">
    <property type="entry name" value="Glycosidases"/>
    <property type="match status" value="1"/>
</dbReference>
<dbReference type="InterPro" id="IPR001223">
    <property type="entry name" value="Glyco_hydro18_cat"/>
</dbReference>
<evidence type="ECO:0000259" key="4">
    <source>
        <dbReference type="PROSITE" id="PS51910"/>
    </source>
</evidence>
<protein>
    <submittedName>
        <fullName evidence="5">LysM peptidoglycan-binding domain-containing protein</fullName>
    </submittedName>
</protein>
<name>A0A516KBP5_9BACI</name>
<dbReference type="SUPFAM" id="SSF54106">
    <property type="entry name" value="LysM domain"/>
    <property type="match status" value="2"/>
</dbReference>
<dbReference type="PROSITE" id="PS51910">
    <property type="entry name" value="GH18_2"/>
    <property type="match status" value="1"/>
</dbReference>
<dbReference type="GO" id="GO:0005975">
    <property type="term" value="P:carbohydrate metabolic process"/>
    <property type="evidence" value="ECO:0007669"/>
    <property type="project" value="InterPro"/>
</dbReference>
<dbReference type="SMART" id="SM00636">
    <property type="entry name" value="Glyco_18"/>
    <property type="match status" value="1"/>
</dbReference>
<dbReference type="Proteomes" id="UP000315215">
    <property type="component" value="Chromosome"/>
</dbReference>
<reference evidence="5 6" key="1">
    <citation type="submission" date="2019-07" db="EMBL/GenBank/DDBJ databases">
        <authorList>
            <person name="Li J."/>
        </authorList>
    </citation>
    <scope>NUCLEOTIDE SEQUENCE [LARGE SCALE GENOMIC DNA]</scope>
    <source>
        <strain evidence="5 6">TKL69</strain>
    </source>
</reference>
<dbReference type="InterPro" id="IPR011583">
    <property type="entry name" value="Chitinase_II/V-like_cat"/>
</dbReference>
<sequence length="429" mass="47727">MQIHVVSPGDTLYNIARRYGTTVDAIAAANELNQADPLVVGQALYIPIIGEFYEVRSGDTLYSIGQRFGIDYRELARINNIPVDQPLEVGTRIYIPQPEQRSIEVNAYIEPLGGTVSDALINTAEKNAPYLTYLAPFSYRVSRDGSLIAPPLDNFKAIAEQNNVALMMVVTNLEDGEFSDELGQLIVTNATVQDTLLDNIISTAQAVGFGDVHFDFEYLPPANREDYNQFLRKAKNRLSAAGLLMSTALAPKTSATQEGAWYEAHDYAAHGEIADFVVLMTYEWGYSGGPAQAVSPIGPVREVVEYALTEMPANKIMLGQNLYGYDWTLPFVAGGEYAKALSPQQAIQLALQENVAISYDEEAQAPFFNYYDAEGKQHEVWFEDARSILTKFNLIRELGLRGISYWKLGLAFPQNWQILNAMFDIEKQD</sequence>
<evidence type="ECO:0000256" key="2">
    <source>
        <dbReference type="ARBA" id="ARBA00023295"/>
    </source>
</evidence>
<dbReference type="InterPro" id="IPR018392">
    <property type="entry name" value="LysM"/>
</dbReference>
<dbReference type="Gene3D" id="3.10.50.10">
    <property type="match status" value="1"/>
</dbReference>
<dbReference type="CDD" id="cd00118">
    <property type="entry name" value="LysM"/>
    <property type="match status" value="2"/>
</dbReference>
<feature type="domain" description="LysM" evidence="3">
    <location>
        <begin position="2"/>
        <end position="46"/>
    </location>
</feature>
<evidence type="ECO:0000313" key="6">
    <source>
        <dbReference type="Proteomes" id="UP000315215"/>
    </source>
</evidence>
<proteinExistence type="predicted"/>
<dbReference type="Gene3D" id="3.10.350.10">
    <property type="entry name" value="LysM domain"/>
    <property type="match status" value="2"/>
</dbReference>
<dbReference type="PANTHER" id="PTHR46066">
    <property type="entry name" value="CHITINASE DOMAIN-CONTAINING PROTEIN 1 FAMILY MEMBER"/>
    <property type="match status" value="1"/>
</dbReference>
<evidence type="ECO:0000313" key="5">
    <source>
        <dbReference type="EMBL" id="QDP38795.1"/>
    </source>
</evidence>
<dbReference type="InterPro" id="IPR029070">
    <property type="entry name" value="Chitinase_insertion_sf"/>
</dbReference>
<dbReference type="CDD" id="cd02874">
    <property type="entry name" value="GH18_CFLE_spore_hydrolase"/>
    <property type="match status" value="1"/>
</dbReference>
<dbReference type="GO" id="GO:0008061">
    <property type="term" value="F:chitin binding"/>
    <property type="evidence" value="ECO:0007669"/>
    <property type="project" value="InterPro"/>
</dbReference>
<dbReference type="AlphaFoldDB" id="A0A516KBP5"/>
<dbReference type="GO" id="GO:0070492">
    <property type="term" value="F:oligosaccharide binding"/>
    <property type="evidence" value="ECO:0007669"/>
    <property type="project" value="TreeGrafter"/>
</dbReference>
<dbReference type="PANTHER" id="PTHR46066:SF2">
    <property type="entry name" value="CHITINASE DOMAIN-CONTAINING PROTEIN 1"/>
    <property type="match status" value="1"/>
</dbReference>
<dbReference type="Pfam" id="PF00704">
    <property type="entry name" value="Glyco_hydro_18"/>
    <property type="match status" value="1"/>
</dbReference>
<dbReference type="InterPro" id="IPR041704">
    <property type="entry name" value="CFLE_GH18"/>
</dbReference>
<dbReference type="SMART" id="SM00257">
    <property type="entry name" value="LysM"/>
    <property type="match status" value="2"/>
</dbReference>
<dbReference type="OrthoDB" id="9769314at2"/>
<dbReference type="PROSITE" id="PS51782">
    <property type="entry name" value="LYSM"/>
    <property type="match status" value="2"/>
</dbReference>
<feature type="domain" description="LysM" evidence="3">
    <location>
        <begin position="51"/>
        <end position="95"/>
    </location>
</feature>
<keyword evidence="1" id="KW-0378">Hydrolase</keyword>
<dbReference type="SUPFAM" id="SSF51445">
    <property type="entry name" value="(Trans)glycosidases"/>
    <property type="match status" value="1"/>
</dbReference>
<dbReference type="GO" id="GO:0016798">
    <property type="term" value="F:hydrolase activity, acting on glycosyl bonds"/>
    <property type="evidence" value="ECO:0007669"/>
    <property type="project" value="UniProtKB-KW"/>
</dbReference>
<dbReference type="EMBL" id="CP041666">
    <property type="protein sequence ID" value="QDP38795.1"/>
    <property type="molecule type" value="Genomic_DNA"/>
</dbReference>
<dbReference type="RefSeq" id="WP_143891548.1">
    <property type="nucleotide sequence ID" value="NZ_CP041666.1"/>
</dbReference>
<dbReference type="KEGG" id="aqt:FN924_00170"/>
<organism evidence="5 6">
    <name type="scientific">Radiobacillus deserti</name>
    <dbReference type="NCBI Taxonomy" id="2594883"/>
    <lineage>
        <taxon>Bacteria</taxon>
        <taxon>Bacillati</taxon>
        <taxon>Bacillota</taxon>
        <taxon>Bacilli</taxon>
        <taxon>Bacillales</taxon>
        <taxon>Bacillaceae</taxon>
        <taxon>Radiobacillus</taxon>
    </lineage>
</organism>
<evidence type="ECO:0000259" key="3">
    <source>
        <dbReference type="PROSITE" id="PS51782"/>
    </source>
</evidence>
<feature type="domain" description="GH18" evidence="4">
    <location>
        <begin position="103"/>
        <end position="429"/>
    </location>
</feature>
<dbReference type="InterPro" id="IPR036779">
    <property type="entry name" value="LysM_dom_sf"/>
</dbReference>
<gene>
    <name evidence="5" type="ORF">FN924_00170</name>
</gene>
<keyword evidence="6" id="KW-1185">Reference proteome</keyword>
<dbReference type="Pfam" id="PF01476">
    <property type="entry name" value="LysM"/>
    <property type="match status" value="2"/>
</dbReference>
<keyword evidence="2" id="KW-0326">Glycosidase</keyword>
<dbReference type="InterPro" id="IPR017853">
    <property type="entry name" value="GH"/>
</dbReference>
<accession>A0A516KBP5</accession>
<evidence type="ECO:0000256" key="1">
    <source>
        <dbReference type="ARBA" id="ARBA00022801"/>
    </source>
</evidence>